<dbReference type="AlphaFoldDB" id="A0A813UE20"/>
<protein>
    <recommendedName>
        <fullName evidence="4">RRM domain-containing protein</fullName>
    </recommendedName>
</protein>
<evidence type="ECO:0000313" key="6">
    <source>
        <dbReference type="EMBL" id="CAF3611813.1"/>
    </source>
</evidence>
<evidence type="ECO:0000313" key="5">
    <source>
        <dbReference type="EMBL" id="CAF0825104.1"/>
    </source>
</evidence>
<organism evidence="5 7">
    <name type="scientific">Didymodactylos carnosus</name>
    <dbReference type="NCBI Taxonomy" id="1234261"/>
    <lineage>
        <taxon>Eukaryota</taxon>
        <taxon>Metazoa</taxon>
        <taxon>Spiralia</taxon>
        <taxon>Gnathifera</taxon>
        <taxon>Rotifera</taxon>
        <taxon>Eurotatoria</taxon>
        <taxon>Bdelloidea</taxon>
        <taxon>Philodinida</taxon>
        <taxon>Philodinidae</taxon>
        <taxon>Didymodactylos</taxon>
    </lineage>
</organism>
<dbReference type="CDD" id="cd12366">
    <property type="entry name" value="RRM1_RBM45"/>
    <property type="match status" value="1"/>
</dbReference>
<dbReference type="Gene3D" id="3.30.70.330">
    <property type="match status" value="3"/>
</dbReference>
<dbReference type="GO" id="GO:0003723">
    <property type="term" value="F:RNA binding"/>
    <property type="evidence" value="ECO:0007669"/>
    <property type="project" value="UniProtKB-UniRule"/>
</dbReference>
<feature type="region of interest" description="Disordered" evidence="3">
    <location>
        <begin position="1"/>
        <end position="34"/>
    </location>
</feature>
<comment type="caution">
    <text evidence="5">The sequence shown here is derived from an EMBL/GenBank/DDBJ whole genome shotgun (WGS) entry which is preliminary data.</text>
</comment>
<dbReference type="Pfam" id="PF00076">
    <property type="entry name" value="RRM_1"/>
    <property type="match status" value="3"/>
</dbReference>
<dbReference type="EMBL" id="CAJNOQ010000653">
    <property type="protein sequence ID" value="CAF0825104.1"/>
    <property type="molecule type" value="Genomic_DNA"/>
</dbReference>
<evidence type="ECO:0000256" key="3">
    <source>
        <dbReference type="SAM" id="MobiDB-lite"/>
    </source>
</evidence>
<feature type="region of interest" description="Disordered" evidence="3">
    <location>
        <begin position="201"/>
        <end position="246"/>
    </location>
</feature>
<dbReference type="SMART" id="SM00360">
    <property type="entry name" value="RRM"/>
    <property type="match status" value="3"/>
</dbReference>
<dbReference type="InterPro" id="IPR035979">
    <property type="entry name" value="RBD_domain_sf"/>
</dbReference>
<dbReference type="PROSITE" id="PS50102">
    <property type="entry name" value="RRM"/>
    <property type="match status" value="3"/>
</dbReference>
<feature type="domain" description="RRM" evidence="4">
    <location>
        <begin position="437"/>
        <end position="507"/>
    </location>
</feature>
<dbReference type="Proteomes" id="UP000681722">
    <property type="component" value="Unassembled WGS sequence"/>
</dbReference>
<keyword evidence="1 2" id="KW-0694">RNA-binding</keyword>
<evidence type="ECO:0000259" key="4">
    <source>
        <dbReference type="PROSITE" id="PS50102"/>
    </source>
</evidence>
<reference evidence="5" key="1">
    <citation type="submission" date="2021-02" db="EMBL/GenBank/DDBJ databases">
        <authorList>
            <person name="Nowell W R."/>
        </authorList>
    </citation>
    <scope>NUCLEOTIDE SEQUENCE</scope>
</reference>
<dbReference type="EMBL" id="CAJOBC010000653">
    <property type="protein sequence ID" value="CAF3611813.1"/>
    <property type="molecule type" value="Genomic_DNA"/>
</dbReference>
<dbReference type="InterPro" id="IPR034203">
    <property type="entry name" value="RBM45_RRM1"/>
</dbReference>
<dbReference type="PANTHER" id="PTHR48027">
    <property type="entry name" value="HETEROGENEOUS NUCLEAR RIBONUCLEOPROTEIN 87F-RELATED"/>
    <property type="match status" value="1"/>
</dbReference>
<proteinExistence type="predicted"/>
<name>A0A813UE20_9BILA</name>
<gene>
    <name evidence="5" type="ORF">GPM918_LOCUS4755</name>
    <name evidence="6" type="ORF">SRO942_LOCUS4756</name>
</gene>
<evidence type="ECO:0000313" key="7">
    <source>
        <dbReference type="Proteomes" id="UP000663829"/>
    </source>
</evidence>
<dbReference type="SUPFAM" id="SSF54928">
    <property type="entry name" value="RNA-binding domain, RBD"/>
    <property type="match status" value="3"/>
</dbReference>
<evidence type="ECO:0000256" key="2">
    <source>
        <dbReference type="PROSITE-ProRule" id="PRU00176"/>
    </source>
</evidence>
<feature type="compositionally biased region" description="Low complexity" evidence="3">
    <location>
        <begin position="217"/>
        <end position="237"/>
    </location>
</feature>
<evidence type="ECO:0000256" key="1">
    <source>
        <dbReference type="ARBA" id="ARBA00022884"/>
    </source>
</evidence>
<dbReference type="InterPro" id="IPR052462">
    <property type="entry name" value="SLIRP/GR-RBP-like"/>
</dbReference>
<feature type="domain" description="RRM" evidence="4">
    <location>
        <begin position="44"/>
        <end position="117"/>
    </location>
</feature>
<feature type="domain" description="RRM" evidence="4">
    <location>
        <begin position="131"/>
        <end position="194"/>
    </location>
</feature>
<accession>A0A813UE20</accession>
<keyword evidence="7" id="KW-1185">Reference proteome</keyword>
<dbReference type="OrthoDB" id="78437at2759"/>
<dbReference type="InterPro" id="IPR000504">
    <property type="entry name" value="RRM_dom"/>
</dbReference>
<sequence>MSESSKESVKNSTFNLSHQNHLPHSNNHQTDADNPPFSRLFLLVPRAMSESELNDAFKKFGVIEDVWLIRDRRNSEGKGIAYIKYELASEAARAQEEMNGKIVGSHSRPLKVIISSSRREGSVRDPDEHEKMLRLFVLVPKNYTNDDLQKAFEKFGTINNVKVVTDKLTGDNKGFGYITFSKASDAARALEECDTTFKPKFAEPLTSKRHRDREEPNSPSSSIFTTTPSSPSNSTSPRHIQHSSSPVVSVERYNYQPNSLLQKQPRLNEPTTRSPNFVSCLPIPMPRPPSTYPNLLESNTERRLIVRCSANINLYHISKLFDLIPGLEECSPIKLQTLRDHFYIIRYKTCQFATYAREKLHAFQFPDGEVLSVQYYDDTIVADLVNSQYGNYDTCGIGQLIHQMSNLQGSQEEYLDHCNIPLPPKQKYAPFDCPVAKTLQIFSQRPIPDDYLRDVFNRFGNLIDISMRGPRMAYATYSTVKSANKACEQLNGQEILHTRIKIVEVDNLVDITTNRKRQKV</sequence>
<dbReference type="InterPro" id="IPR012677">
    <property type="entry name" value="Nucleotide-bd_a/b_plait_sf"/>
</dbReference>
<dbReference type="Proteomes" id="UP000663829">
    <property type="component" value="Unassembled WGS sequence"/>
</dbReference>
<feature type="compositionally biased region" description="Polar residues" evidence="3">
    <location>
        <begin position="10"/>
        <end position="29"/>
    </location>
</feature>